<dbReference type="InterPro" id="IPR001584">
    <property type="entry name" value="Integrase_cat-core"/>
</dbReference>
<reference evidence="2" key="1">
    <citation type="journal article" date="2022" name="Int. J. Mol. Sci.">
        <title>Draft Genome of Tanacetum Coccineum: Genomic Comparison of Closely Related Tanacetum-Family Plants.</title>
        <authorList>
            <person name="Yamashiro T."/>
            <person name="Shiraishi A."/>
            <person name="Nakayama K."/>
            <person name="Satake H."/>
        </authorList>
    </citation>
    <scope>NUCLEOTIDE SEQUENCE</scope>
</reference>
<dbReference type="SUPFAM" id="SSF53098">
    <property type="entry name" value="Ribonuclease H-like"/>
    <property type="match status" value="1"/>
</dbReference>
<accession>A0ABQ4ZX71</accession>
<dbReference type="PROSITE" id="PS50994">
    <property type="entry name" value="INTEGRASE"/>
    <property type="match status" value="1"/>
</dbReference>
<dbReference type="Pfam" id="PF24626">
    <property type="entry name" value="SH3_Tf2-1"/>
    <property type="match status" value="1"/>
</dbReference>
<evidence type="ECO:0000313" key="3">
    <source>
        <dbReference type="Proteomes" id="UP001151760"/>
    </source>
</evidence>
<gene>
    <name evidence="2" type="ORF">Tco_0801044</name>
</gene>
<protein>
    <submittedName>
        <fullName evidence="2">Retrotransposable element Tf2</fullName>
    </submittedName>
</protein>
<name>A0ABQ4ZX71_9ASTR</name>
<feature type="domain" description="Integrase catalytic" evidence="1">
    <location>
        <begin position="27"/>
        <end position="106"/>
    </location>
</feature>
<dbReference type="Gene3D" id="3.30.420.10">
    <property type="entry name" value="Ribonuclease H-like superfamily/Ribonuclease H"/>
    <property type="match status" value="2"/>
</dbReference>
<evidence type="ECO:0000259" key="1">
    <source>
        <dbReference type="PROSITE" id="PS50994"/>
    </source>
</evidence>
<dbReference type="PANTHER" id="PTHR45835:SF99">
    <property type="entry name" value="CHROMO DOMAIN-CONTAINING PROTEIN-RELATED"/>
    <property type="match status" value="1"/>
</dbReference>
<dbReference type="InterPro" id="IPR036397">
    <property type="entry name" value="RNaseH_sf"/>
</dbReference>
<reference evidence="2" key="2">
    <citation type="submission" date="2022-01" db="EMBL/GenBank/DDBJ databases">
        <authorList>
            <person name="Yamashiro T."/>
            <person name="Shiraishi A."/>
            <person name="Satake H."/>
            <person name="Nakayama K."/>
        </authorList>
    </citation>
    <scope>NUCLEOTIDE SEQUENCE</scope>
</reference>
<organism evidence="2 3">
    <name type="scientific">Tanacetum coccineum</name>
    <dbReference type="NCBI Taxonomy" id="301880"/>
    <lineage>
        <taxon>Eukaryota</taxon>
        <taxon>Viridiplantae</taxon>
        <taxon>Streptophyta</taxon>
        <taxon>Embryophyta</taxon>
        <taxon>Tracheophyta</taxon>
        <taxon>Spermatophyta</taxon>
        <taxon>Magnoliopsida</taxon>
        <taxon>eudicotyledons</taxon>
        <taxon>Gunneridae</taxon>
        <taxon>Pentapetalae</taxon>
        <taxon>asterids</taxon>
        <taxon>campanulids</taxon>
        <taxon>Asterales</taxon>
        <taxon>Asteraceae</taxon>
        <taxon>Asteroideae</taxon>
        <taxon>Anthemideae</taxon>
        <taxon>Anthemidinae</taxon>
        <taxon>Tanacetum</taxon>
    </lineage>
</organism>
<proteinExistence type="predicted"/>
<keyword evidence="3" id="KW-1185">Reference proteome</keyword>
<evidence type="ECO:0000313" key="2">
    <source>
        <dbReference type="EMBL" id="GJS94076.1"/>
    </source>
</evidence>
<comment type="caution">
    <text evidence="2">The sequence shown here is derived from an EMBL/GenBank/DDBJ whole genome shotgun (WGS) entry which is preliminary data.</text>
</comment>
<dbReference type="InterPro" id="IPR012337">
    <property type="entry name" value="RNaseH-like_sf"/>
</dbReference>
<dbReference type="EMBL" id="BQNB010011703">
    <property type="protein sequence ID" value="GJS94076.1"/>
    <property type="molecule type" value="Genomic_DNA"/>
</dbReference>
<dbReference type="PANTHER" id="PTHR45835">
    <property type="entry name" value="YALI0A06105P"/>
    <property type="match status" value="1"/>
</dbReference>
<dbReference type="Proteomes" id="UP001151760">
    <property type="component" value="Unassembled WGS sequence"/>
</dbReference>
<sequence length="349" mass="40182">MMVKKFIRECDIFQRQKPNLVAYPGYIQPLPIHDKIWSSISMDFIEGLPSSHNKTMIVVVVDRLSKYAHFMALQHPFIASTIAHVFLDNVYKIHGLPESIISDKDKTDGQTAVVNRCLECYHRCMISEKPKEWVQWLALTEFWYNTNFHTSIQTTPFEAVYGQKPPIYAPYILGESAVEKVDRTLQAREQDLNLIKFHLVRAQGRMRSLANKHKTIKVFDVGMWVYLKLKPHRKVTIRQGQQNKLSSKYYGPFLIVEKVGAVAYKLDLPDNSQVHHVVHVSQLKLCKGSSNKMGMLPHCGPNGLIVAEPIAILDRKMTNVNNKVAVYVLVKWSHHTDEDATWELYNDLL</sequence>
<dbReference type="InterPro" id="IPR056924">
    <property type="entry name" value="SH3_Tf2-1"/>
</dbReference>